<evidence type="ECO:0000259" key="6">
    <source>
        <dbReference type="Pfam" id="PF00675"/>
    </source>
</evidence>
<evidence type="ECO:0000313" key="9">
    <source>
        <dbReference type="WBParaSite" id="SMTH1_24320.1"/>
    </source>
</evidence>
<dbReference type="PANTHER" id="PTHR11851:SF49">
    <property type="entry name" value="MITOCHONDRIAL-PROCESSING PEPTIDASE SUBUNIT ALPHA"/>
    <property type="match status" value="1"/>
</dbReference>
<dbReference type="InterPro" id="IPR011765">
    <property type="entry name" value="Pept_M16_N"/>
</dbReference>
<feature type="domain" description="Peptidase M16 C-terminal" evidence="7">
    <location>
        <begin position="216"/>
        <end position="417"/>
    </location>
</feature>
<dbReference type="GO" id="GO:0006627">
    <property type="term" value="P:protein processing involved in protein targeting to mitochondrion"/>
    <property type="evidence" value="ECO:0007669"/>
    <property type="project" value="TreeGrafter"/>
</dbReference>
<dbReference type="InterPro" id="IPR007863">
    <property type="entry name" value="Peptidase_M16_C"/>
</dbReference>
<accession>A0AA85B371</accession>
<evidence type="ECO:0000259" key="7">
    <source>
        <dbReference type="Pfam" id="PF05193"/>
    </source>
</evidence>
<evidence type="ECO:0000256" key="5">
    <source>
        <dbReference type="RuleBase" id="RU004447"/>
    </source>
</evidence>
<organism evidence="8 9">
    <name type="scientific">Schistosoma mattheei</name>
    <dbReference type="NCBI Taxonomy" id="31246"/>
    <lineage>
        <taxon>Eukaryota</taxon>
        <taxon>Metazoa</taxon>
        <taxon>Spiralia</taxon>
        <taxon>Lophotrochozoa</taxon>
        <taxon>Platyhelminthes</taxon>
        <taxon>Trematoda</taxon>
        <taxon>Digenea</taxon>
        <taxon>Strigeidida</taxon>
        <taxon>Schistosomatoidea</taxon>
        <taxon>Schistosomatidae</taxon>
        <taxon>Schistosoma</taxon>
    </lineage>
</organism>
<name>A0AA85B371_9TREM</name>
<dbReference type="Gene3D" id="3.30.830.10">
    <property type="entry name" value="Metalloenzyme, LuxS/M16 peptidase-like"/>
    <property type="match status" value="2"/>
</dbReference>
<dbReference type="InterPro" id="IPR050361">
    <property type="entry name" value="MPP/UQCRC_Complex"/>
</dbReference>
<dbReference type="GO" id="GO:0046872">
    <property type="term" value="F:metal ion binding"/>
    <property type="evidence" value="ECO:0007669"/>
    <property type="project" value="InterPro"/>
</dbReference>
<reference evidence="9" key="1">
    <citation type="submission" date="2023-11" db="UniProtKB">
        <authorList>
            <consortium name="WormBaseParasite"/>
        </authorList>
    </citation>
    <scope>IDENTIFICATION</scope>
</reference>
<dbReference type="WBParaSite" id="SMTH1_24320.1">
    <property type="protein sequence ID" value="SMTH1_24320.1"/>
    <property type="gene ID" value="SMTH1_24320"/>
</dbReference>
<dbReference type="AlphaFoldDB" id="A0AA85B371"/>
<evidence type="ECO:0000256" key="1">
    <source>
        <dbReference type="ARBA" id="ARBA00002123"/>
    </source>
</evidence>
<dbReference type="InterPro" id="IPR011249">
    <property type="entry name" value="Metalloenz_LuxS/M16"/>
</dbReference>
<dbReference type="InterPro" id="IPR001431">
    <property type="entry name" value="Pept_M16_Zn_BS"/>
</dbReference>
<dbReference type="GO" id="GO:0004222">
    <property type="term" value="F:metalloendopeptidase activity"/>
    <property type="evidence" value="ECO:0007669"/>
    <property type="project" value="InterPro"/>
</dbReference>
<evidence type="ECO:0000256" key="4">
    <source>
        <dbReference type="ARBA" id="ARBA00032315"/>
    </source>
</evidence>
<dbReference type="PANTHER" id="PTHR11851">
    <property type="entry name" value="METALLOPROTEASE"/>
    <property type="match status" value="1"/>
</dbReference>
<dbReference type="Pfam" id="PF05193">
    <property type="entry name" value="Peptidase_M16_C"/>
    <property type="match status" value="1"/>
</dbReference>
<sequence length="521" mass="58627">MRSASCLRRYARHFSSSIQRSQLDITKVSLKDVIDQGFSNHSKPFTEDKETKITRLSNGLRVASQNKLGSQCAIGVIIKAGPKYEGNFASGTSHYLEKLGFHSSDLYADRNSFQEAMENCNSIFDCQVARDFIVYAVSGFNTNMDKLTHILSETVLRAKFTEEEIEMAAKSISFELEALERSPPVEPIMNELLHVTAYKNNTLGLPKYCPKQNLDKINREDIIKFVATQFKPEKMVIAGVGIEHDALVKSVEKYFIPTVPNVSYEKAANDLPSPVTTVSEYTGGYYKLERDLSQYHAPMPEYAHVGIGFESCSYTDPQFVPACVLHSLLGGGGSFSAGGPGKGMYTRLYLNILNQHHWVNSAQAENHAYADTGLFTIIGSSFPTYLDRLVYTLINELHHTISSSISHEELSRAKHQLKSMLLMNLETRAVSFEDIARQVLTSDVKREPDYWVDQIDKVTENDLHELLHRMIYGCKPTLVGFGKVDKLPSLEDTVSLLNNESYKEKKLKTKYKMSSIFKGFI</sequence>
<dbReference type="Pfam" id="PF00675">
    <property type="entry name" value="Peptidase_M16"/>
    <property type="match status" value="1"/>
</dbReference>
<dbReference type="GO" id="GO:0005739">
    <property type="term" value="C:mitochondrion"/>
    <property type="evidence" value="ECO:0007669"/>
    <property type="project" value="TreeGrafter"/>
</dbReference>
<evidence type="ECO:0000256" key="2">
    <source>
        <dbReference type="ARBA" id="ARBA00007261"/>
    </source>
</evidence>
<dbReference type="Proteomes" id="UP000050791">
    <property type="component" value="Unassembled WGS sequence"/>
</dbReference>
<dbReference type="SUPFAM" id="SSF63411">
    <property type="entry name" value="LuxS/MPP-like metallohydrolase"/>
    <property type="match status" value="2"/>
</dbReference>
<evidence type="ECO:0000256" key="3">
    <source>
        <dbReference type="ARBA" id="ARBA00030006"/>
    </source>
</evidence>
<protein>
    <recommendedName>
        <fullName evidence="3">Alpha-MPP</fullName>
    </recommendedName>
    <alternativeName>
        <fullName evidence="4">Inactive zinc metalloprotease alpha</fullName>
    </alternativeName>
</protein>
<proteinExistence type="inferred from homology"/>
<comment type="similarity">
    <text evidence="2 5">Belongs to the peptidase M16 family.</text>
</comment>
<feature type="domain" description="Peptidase M16 N-terminal" evidence="6">
    <location>
        <begin position="61"/>
        <end position="211"/>
    </location>
</feature>
<evidence type="ECO:0000313" key="8">
    <source>
        <dbReference type="Proteomes" id="UP000050791"/>
    </source>
</evidence>
<comment type="function">
    <text evidence="1">Substrate recognition and binding subunit of the essential mitochondrial processing protease (MPP), which cleaves the mitochondrial sequence off newly imported precursors proteins.</text>
</comment>
<dbReference type="PROSITE" id="PS00143">
    <property type="entry name" value="INSULINASE"/>
    <property type="match status" value="1"/>
</dbReference>